<dbReference type="InterPro" id="IPR010987">
    <property type="entry name" value="Glutathione-S-Trfase_C-like"/>
</dbReference>
<dbReference type="PANTHER" id="PTHR43968">
    <property type="match status" value="1"/>
</dbReference>
<dbReference type="InterPro" id="IPR040079">
    <property type="entry name" value="Glutathione_S-Trfase"/>
</dbReference>
<dbReference type="Pfam" id="PF13417">
    <property type="entry name" value="GST_N_3"/>
    <property type="match status" value="1"/>
</dbReference>
<feature type="domain" description="GST N-terminal" evidence="1">
    <location>
        <begin position="2"/>
        <end position="81"/>
    </location>
</feature>
<dbReference type="InterPro" id="IPR036282">
    <property type="entry name" value="Glutathione-S-Trfase_C_sf"/>
</dbReference>
<dbReference type="SFLD" id="SFLDS00019">
    <property type="entry name" value="Glutathione_Transferase_(cytos"/>
    <property type="match status" value="1"/>
</dbReference>
<dbReference type="SUPFAM" id="SSF47616">
    <property type="entry name" value="GST C-terminal domain-like"/>
    <property type="match status" value="1"/>
</dbReference>
<evidence type="ECO:0000313" key="3">
    <source>
        <dbReference type="EMBL" id="NWB99032.1"/>
    </source>
</evidence>
<evidence type="ECO:0000259" key="1">
    <source>
        <dbReference type="PROSITE" id="PS50404"/>
    </source>
</evidence>
<dbReference type="InterPro" id="IPR036249">
    <property type="entry name" value="Thioredoxin-like_sf"/>
</dbReference>
<dbReference type="RefSeq" id="WP_177104783.1">
    <property type="nucleotide sequence ID" value="NZ_JACAQB010000022.1"/>
</dbReference>
<dbReference type="PROSITE" id="PS51354">
    <property type="entry name" value="GLUTAREDOXIN_2"/>
    <property type="match status" value="1"/>
</dbReference>
<dbReference type="Proteomes" id="UP000539985">
    <property type="component" value="Unassembled WGS sequence"/>
</dbReference>
<dbReference type="InterPro" id="IPR050983">
    <property type="entry name" value="GST_Omega/HSP26"/>
</dbReference>
<dbReference type="Pfam" id="PF13410">
    <property type="entry name" value="GST_C_2"/>
    <property type="match status" value="1"/>
</dbReference>
<accession>A0A7Y8C586</accession>
<dbReference type="PANTHER" id="PTHR43968:SF6">
    <property type="entry name" value="GLUTATHIONE S-TRANSFERASE OMEGA"/>
    <property type="match status" value="1"/>
</dbReference>
<dbReference type="GO" id="GO:0016740">
    <property type="term" value="F:transferase activity"/>
    <property type="evidence" value="ECO:0007669"/>
    <property type="project" value="UniProtKB-KW"/>
</dbReference>
<dbReference type="Gene3D" id="1.20.1050.10">
    <property type="match status" value="1"/>
</dbReference>
<reference evidence="3 4" key="1">
    <citation type="submission" date="2020-04" db="EMBL/GenBank/DDBJ databases">
        <title>Molecular characterization of pseudomonads from Agaricus bisporus reveal novel blotch 2 pathogens in Western Europe.</title>
        <authorList>
            <person name="Taparia T."/>
            <person name="Krijger M."/>
            <person name="Haynes E."/>
            <person name="Elpinstone J.G."/>
            <person name="Noble R."/>
            <person name="Van Der Wolf J."/>
        </authorList>
    </citation>
    <scope>NUCLEOTIDE SEQUENCE [LARGE SCALE GENOMIC DNA]</scope>
    <source>
        <strain evidence="3 4">H7001</strain>
    </source>
</reference>
<comment type="caution">
    <text evidence="3">The sequence shown here is derived from an EMBL/GenBank/DDBJ whole genome shotgun (WGS) entry which is preliminary data.</text>
</comment>
<name>A0A7Y8C586_9PSED</name>
<evidence type="ECO:0000313" key="4">
    <source>
        <dbReference type="Proteomes" id="UP000539985"/>
    </source>
</evidence>
<keyword evidence="3" id="KW-0808">Transferase</keyword>
<dbReference type="CDD" id="cd03196">
    <property type="entry name" value="GST_C_5"/>
    <property type="match status" value="1"/>
</dbReference>
<gene>
    <name evidence="3" type="ORF">HX882_24365</name>
</gene>
<evidence type="ECO:0000259" key="2">
    <source>
        <dbReference type="PROSITE" id="PS50405"/>
    </source>
</evidence>
<dbReference type="SUPFAM" id="SSF52833">
    <property type="entry name" value="Thioredoxin-like"/>
    <property type="match status" value="1"/>
</dbReference>
<dbReference type="InterPro" id="IPR004045">
    <property type="entry name" value="Glutathione_S-Trfase_N"/>
</dbReference>
<dbReference type="PROSITE" id="PS50404">
    <property type="entry name" value="GST_NTER"/>
    <property type="match status" value="1"/>
</dbReference>
<organism evidence="3 4">
    <name type="scientific">Pseudomonas gingeri</name>
    <dbReference type="NCBI Taxonomy" id="117681"/>
    <lineage>
        <taxon>Bacteria</taxon>
        <taxon>Pseudomonadati</taxon>
        <taxon>Pseudomonadota</taxon>
        <taxon>Gammaproteobacteria</taxon>
        <taxon>Pseudomonadales</taxon>
        <taxon>Pseudomonadaceae</taxon>
        <taxon>Pseudomonas</taxon>
    </lineage>
</organism>
<dbReference type="GO" id="GO:0005737">
    <property type="term" value="C:cytoplasm"/>
    <property type="evidence" value="ECO:0007669"/>
    <property type="project" value="TreeGrafter"/>
</dbReference>
<dbReference type="EMBL" id="JACAQB010000022">
    <property type="protein sequence ID" value="NWB99032.1"/>
    <property type="molecule type" value="Genomic_DNA"/>
</dbReference>
<sequence>MTPATLYSFRRCPYAMRARMALRYSGVAVNIEEVSLKDKPAQMLALSSKGTVPVLACADGRVIEQSLEIMHWALAQHDPQDWRLSRDPAAAEAAALLIEENDGVFKRWLDRYKYAVRYPEFPMEHYRQQGGEFLLKLDGLLARNGHLLAEHLSLADIAVAPFVRQFAHVDQVWFAQAPYKHLQTWLERFLASELFNSVMAKPLQEQACSRWTSTITRKI</sequence>
<protein>
    <submittedName>
        <fullName evidence="3">Glutathione S-transferase</fullName>
    </submittedName>
</protein>
<proteinExistence type="predicted"/>
<dbReference type="PROSITE" id="PS50405">
    <property type="entry name" value="GST_CTER"/>
    <property type="match status" value="1"/>
</dbReference>
<dbReference type="Gene3D" id="3.40.30.10">
    <property type="entry name" value="Glutaredoxin"/>
    <property type="match status" value="1"/>
</dbReference>
<dbReference type="AlphaFoldDB" id="A0A7Y8C586"/>
<feature type="domain" description="GST C-terminal" evidence="2">
    <location>
        <begin position="86"/>
        <end position="211"/>
    </location>
</feature>